<dbReference type="InterPro" id="IPR017860">
    <property type="entry name" value="Peptidase_M22_CS"/>
</dbReference>
<evidence type="ECO:0000256" key="2">
    <source>
        <dbReference type="ARBA" id="ARBA00022679"/>
    </source>
</evidence>
<feature type="domain" description="Gcp-like" evidence="9">
    <location>
        <begin position="105"/>
        <end position="196"/>
    </location>
</feature>
<evidence type="ECO:0000256" key="4">
    <source>
        <dbReference type="ARBA" id="ARBA00022723"/>
    </source>
</evidence>
<protein>
    <recommendedName>
        <fullName evidence="1">N(6)-L-threonylcarbamoyladenine synthase</fullName>
        <ecNumber evidence="1">2.3.1.234</ecNumber>
    </recommendedName>
</protein>
<comment type="caution">
    <text evidence="10">The sequence shown here is derived from an EMBL/GenBank/DDBJ whole genome shotgun (WGS) entry which is preliminary data.</text>
</comment>
<organism evidence="10 11">
    <name type="scientific">Extremus antarcticus</name>
    <dbReference type="NCBI Taxonomy" id="702011"/>
    <lineage>
        <taxon>Eukaryota</taxon>
        <taxon>Fungi</taxon>
        <taxon>Dikarya</taxon>
        <taxon>Ascomycota</taxon>
        <taxon>Pezizomycotina</taxon>
        <taxon>Dothideomycetes</taxon>
        <taxon>Dothideomycetidae</taxon>
        <taxon>Mycosphaerellales</taxon>
        <taxon>Extremaceae</taxon>
        <taxon>Extremus</taxon>
    </lineage>
</organism>
<dbReference type="Proteomes" id="UP001271007">
    <property type="component" value="Unassembled WGS sequence"/>
</dbReference>
<dbReference type="GO" id="GO:0005739">
    <property type="term" value="C:mitochondrion"/>
    <property type="evidence" value="ECO:0007669"/>
    <property type="project" value="UniProtKB-SubCell"/>
</dbReference>
<evidence type="ECO:0000256" key="3">
    <source>
        <dbReference type="ARBA" id="ARBA00022694"/>
    </source>
</evidence>
<comment type="cofactor">
    <cofactor evidence="7">
        <name>a divalent metal cation</name>
        <dbReference type="ChEBI" id="CHEBI:60240"/>
    </cofactor>
    <text evidence="7">Binds 1 divalent metal cation per subunit.</text>
</comment>
<comment type="similarity">
    <text evidence="7">Belongs to the KAE1 / TsaD family.</text>
</comment>
<dbReference type="PRINTS" id="PR00789">
    <property type="entry name" value="OSIALOPTASE"/>
</dbReference>
<reference evidence="10" key="1">
    <citation type="submission" date="2023-04" db="EMBL/GenBank/DDBJ databases">
        <title>Black Yeasts Isolated from many extreme environments.</title>
        <authorList>
            <person name="Coleine C."/>
            <person name="Stajich J.E."/>
            <person name="Selbmann L."/>
        </authorList>
    </citation>
    <scope>NUCLEOTIDE SEQUENCE</scope>
    <source>
        <strain evidence="10">CCFEE 5312</strain>
    </source>
</reference>
<feature type="domain" description="Gcp-like" evidence="9">
    <location>
        <begin position="230"/>
        <end position="453"/>
    </location>
</feature>
<evidence type="ECO:0000313" key="11">
    <source>
        <dbReference type="Proteomes" id="UP001271007"/>
    </source>
</evidence>
<dbReference type="SUPFAM" id="SSF53067">
    <property type="entry name" value="Actin-like ATPase domain"/>
    <property type="match status" value="2"/>
</dbReference>
<evidence type="ECO:0000256" key="1">
    <source>
        <dbReference type="ARBA" id="ARBA00012156"/>
    </source>
</evidence>
<accession>A0AAJ0GBP9</accession>
<keyword evidence="2 7" id="KW-0808">Transferase</keyword>
<evidence type="ECO:0000256" key="7">
    <source>
        <dbReference type="HAMAP-Rule" id="MF_03179"/>
    </source>
</evidence>
<name>A0AAJ0GBP9_9PEZI</name>
<dbReference type="AlphaFoldDB" id="A0AAJ0GBP9"/>
<dbReference type="InterPro" id="IPR000905">
    <property type="entry name" value="Gcp-like_dom"/>
</dbReference>
<dbReference type="GO" id="GO:0061711">
    <property type="term" value="F:tRNA N(6)-L-threonylcarbamoyladenine synthase activity"/>
    <property type="evidence" value="ECO:0007669"/>
    <property type="project" value="UniProtKB-EC"/>
</dbReference>
<dbReference type="HAMAP" id="MF_01445">
    <property type="entry name" value="TsaD"/>
    <property type="match status" value="1"/>
</dbReference>
<dbReference type="GO" id="GO:0046872">
    <property type="term" value="F:metal ion binding"/>
    <property type="evidence" value="ECO:0007669"/>
    <property type="project" value="UniProtKB-KW"/>
</dbReference>
<comment type="function">
    <text evidence="7">Required for the formation of a threonylcarbamoyl group on adenosine at position 37 (t(6)A37) in mitochondrial tRNAs that read codons beginning with adenine. Probably involved in the transfer of the threonylcarbamoyl moiety of threonylcarbamoyl-AMP (TC-AMP) to the N6 group of A37. Involved in mitochondrial genome maintenance.</text>
</comment>
<evidence type="ECO:0000256" key="6">
    <source>
        <dbReference type="ARBA" id="ARBA00048117"/>
    </source>
</evidence>
<dbReference type="PANTHER" id="PTHR11735">
    <property type="entry name" value="TRNA N6-ADENOSINE THREONYLCARBAMOYLTRANSFERASE"/>
    <property type="match status" value="1"/>
</dbReference>
<keyword evidence="7" id="KW-0496">Mitochondrion</keyword>
<evidence type="ECO:0000256" key="5">
    <source>
        <dbReference type="ARBA" id="ARBA00023315"/>
    </source>
</evidence>
<gene>
    <name evidence="10" type="primary">QRI7_1</name>
    <name evidence="10" type="ORF">LTR09_009695</name>
</gene>
<evidence type="ECO:0000259" key="9">
    <source>
        <dbReference type="Pfam" id="PF00814"/>
    </source>
</evidence>
<evidence type="ECO:0000256" key="8">
    <source>
        <dbReference type="SAM" id="MobiDB-lite"/>
    </source>
</evidence>
<keyword evidence="3 7" id="KW-0819">tRNA processing</keyword>
<keyword evidence="11" id="KW-1185">Reference proteome</keyword>
<dbReference type="GO" id="GO:0072670">
    <property type="term" value="P:mitochondrial tRNA threonylcarbamoyladenosine modification"/>
    <property type="evidence" value="ECO:0007669"/>
    <property type="project" value="TreeGrafter"/>
</dbReference>
<dbReference type="PROSITE" id="PS01016">
    <property type="entry name" value="GLYCOPROTEASE"/>
    <property type="match status" value="1"/>
</dbReference>
<dbReference type="InterPro" id="IPR043129">
    <property type="entry name" value="ATPase_NBD"/>
</dbReference>
<comment type="catalytic activity">
    <reaction evidence="6 7">
        <text>L-threonylcarbamoyladenylate + adenosine(37) in tRNA = N(6)-L-threonylcarbamoyladenosine(37) in tRNA + AMP + H(+)</text>
        <dbReference type="Rhea" id="RHEA:37059"/>
        <dbReference type="Rhea" id="RHEA-COMP:10162"/>
        <dbReference type="Rhea" id="RHEA-COMP:10163"/>
        <dbReference type="ChEBI" id="CHEBI:15378"/>
        <dbReference type="ChEBI" id="CHEBI:73682"/>
        <dbReference type="ChEBI" id="CHEBI:74411"/>
        <dbReference type="ChEBI" id="CHEBI:74418"/>
        <dbReference type="ChEBI" id="CHEBI:456215"/>
        <dbReference type="EC" id="2.3.1.234"/>
    </reaction>
</comment>
<sequence>MFSLLRPLHTKFPELRARRWPRVSTIYGRTTNGDSRRKSENRSLNTSHAPKQQRPWRHLHTLAIETSCDDTSVAILRVSRDDSGTGEGASKLKSEVLFHEKVTAKSESYGGIHPLVALHSHQQSLGPLVQKALEQLDAISCGRNGERRKGAQWRPDFVSATRGPGLDTAKGLALAWGVPLLGVHHMQAHALTPRLCSTLPSTCDPGQTTTLSRGGGSSIHTPPRLPQAVQPDFPFLSVLASGGHTMLIESKSLVEHKTLAETGDIAIGTCLDKTARAILPPELLVPPYGRALEKFAFPDSEESYKYTPPARRQEELEVKETMWGWFIGPPLAGTGYGKSNKRMLYSFTGMFTHVDRLMAVNPDRSVEERRDMAREVMRIAFEHLASRILLYLKELSPSERKNMSTVVVSGGVAANTFLRHVLRAFLDVRGHNNVKLEFPPIELCMDNALMIAWAGMEMFNAGYESSLDVQPIRKWSMDSAAEDGGILGVGGWRNWDPQA</sequence>
<comment type="subunit">
    <text evidence="7">Homodimer.</text>
</comment>
<proteinExistence type="inferred from homology"/>
<dbReference type="InterPro" id="IPR017861">
    <property type="entry name" value="KAE1/TsaD"/>
</dbReference>
<dbReference type="EMBL" id="JAWDJX010000043">
    <property type="protein sequence ID" value="KAK3049041.1"/>
    <property type="molecule type" value="Genomic_DNA"/>
</dbReference>
<feature type="region of interest" description="Disordered" evidence="8">
    <location>
        <begin position="27"/>
        <end position="55"/>
    </location>
</feature>
<dbReference type="PANTHER" id="PTHR11735:SF6">
    <property type="entry name" value="TRNA N6-ADENOSINE THREONYLCARBAMOYLTRANSFERASE, MITOCHONDRIAL"/>
    <property type="match status" value="1"/>
</dbReference>
<keyword evidence="4 7" id="KW-0479">Metal-binding</keyword>
<dbReference type="Pfam" id="PF00814">
    <property type="entry name" value="TsaD"/>
    <property type="match status" value="2"/>
</dbReference>
<dbReference type="Gene3D" id="3.30.420.40">
    <property type="match status" value="2"/>
</dbReference>
<comment type="subcellular location">
    <subcellularLocation>
        <location evidence="7">Mitochondrion</location>
    </subcellularLocation>
</comment>
<dbReference type="InterPro" id="IPR022450">
    <property type="entry name" value="TsaD"/>
</dbReference>
<keyword evidence="5 7" id="KW-0012">Acyltransferase</keyword>
<dbReference type="EC" id="2.3.1.234" evidence="1"/>
<evidence type="ECO:0000313" key="10">
    <source>
        <dbReference type="EMBL" id="KAK3049041.1"/>
    </source>
</evidence>